<dbReference type="EMBL" id="JAGINW010000001">
    <property type="protein sequence ID" value="MBP2327485.1"/>
    <property type="molecule type" value="Genomic_DNA"/>
</dbReference>
<proteinExistence type="predicted"/>
<protein>
    <submittedName>
        <fullName evidence="1">Uncharacterized protein</fullName>
    </submittedName>
</protein>
<gene>
    <name evidence="1" type="ORF">JOF56_007870</name>
</gene>
<evidence type="ECO:0000313" key="1">
    <source>
        <dbReference type="EMBL" id="MBP2327485.1"/>
    </source>
</evidence>
<name>A0ABS4TU45_9PSEU</name>
<sequence>MTTTCPSCGWPTDDLPTSAHRTSEGIVDYRRCVCGTWLVQLNGSTVATR</sequence>
<reference evidence="1 2" key="1">
    <citation type="submission" date="2021-03" db="EMBL/GenBank/DDBJ databases">
        <title>Sequencing the genomes of 1000 actinobacteria strains.</title>
        <authorList>
            <person name="Klenk H.-P."/>
        </authorList>
    </citation>
    <scope>NUCLEOTIDE SEQUENCE [LARGE SCALE GENOMIC DNA]</scope>
    <source>
        <strain evidence="1 2">DSM 46670</strain>
    </source>
</reference>
<organism evidence="1 2">
    <name type="scientific">Kibdelosporangium banguiense</name>
    <dbReference type="NCBI Taxonomy" id="1365924"/>
    <lineage>
        <taxon>Bacteria</taxon>
        <taxon>Bacillati</taxon>
        <taxon>Actinomycetota</taxon>
        <taxon>Actinomycetes</taxon>
        <taxon>Pseudonocardiales</taxon>
        <taxon>Pseudonocardiaceae</taxon>
        <taxon>Kibdelosporangium</taxon>
    </lineage>
</organism>
<dbReference type="Proteomes" id="UP001519332">
    <property type="component" value="Unassembled WGS sequence"/>
</dbReference>
<accession>A0ABS4TU45</accession>
<comment type="caution">
    <text evidence="1">The sequence shown here is derived from an EMBL/GenBank/DDBJ whole genome shotgun (WGS) entry which is preliminary data.</text>
</comment>
<dbReference type="RefSeq" id="WP_209644425.1">
    <property type="nucleotide sequence ID" value="NZ_JAGINW010000001.1"/>
</dbReference>
<keyword evidence="2" id="KW-1185">Reference proteome</keyword>
<evidence type="ECO:0000313" key="2">
    <source>
        <dbReference type="Proteomes" id="UP001519332"/>
    </source>
</evidence>